<dbReference type="AlphaFoldDB" id="A0A6A6CX90"/>
<feature type="compositionally biased region" description="Polar residues" evidence="1">
    <location>
        <begin position="155"/>
        <end position="169"/>
    </location>
</feature>
<dbReference type="GeneID" id="54564981"/>
<proteinExistence type="predicted"/>
<gene>
    <name evidence="2" type="ORF">M409DRAFT_51074</name>
</gene>
<evidence type="ECO:0000313" key="3">
    <source>
        <dbReference type="Proteomes" id="UP000799537"/>
    </source>
</evidence>
<feature type="region of interest" description="Disordered" evidence="1">
    <location>
        <begin position="152"/>
        <end position="174"/>
    </location>
</feature>
<evidence type="ECO:0000256" key="1">
    <source>
        <dbReference type="SAM" id="MobiDB-lite"/>
    </source>
</evidence>
<keyword evidence="3" id="KW-1185">Reference proteome</keyword>
<name>A0A6A6CX90_ZASCE</name>
<sequence length="337" mass="36855">MKKEVKANHLHIVNDQAEKAFQEPDVSSTKVHCELWATKNNCLCIPKNQALLTKHSALYIPREIALRIHLQSRKAAPQEPESVRAIIPNIKVFSPKIAQKTFVEHPISREQSSDSSILTTAFIPTGAVCRSYHTSSSITRVFSTKDLISSMARPASSNGAPAPGKNNSRSSRELWQDRQNKSAYIVIRTLGVGRGAGDPLMHLDDRASIVILIALPSLIFMIRPFQQTYQAKHVLGLRGGCTGTSVDTEFGSNLCLQANATGAEWLQSTGAKRATQDNCTETAVNELRIGSRAFAIFQDHVPEDISQQMLAFFENGTDPTGGGTDIPASFLPYEVLG</sequence>
<evidence type="ECO:0000313" key="2">
    <source>
        <dbReference type="EMBL" id="KAF2170820.1"/>
    </source>
</evidence>
<accession>A0A6A6CX90</accession>
<reference evidence="2" key="1">
    <citation type="journal article" date="2020" name="Stud. Mycol.">
        <title>101 Dothideomycetes genomes: a test case for predicting lifestyles and emergence of pathogens.</title>
        <authorList>
            <person name="Haridas S."/>
            <person name="Albert R."/>
            <person name="Binder M."/>
            <person name="Bloem J."/>
            <person name="Labutti K."/>
            <person name="Salamov A."/>
            <person name="Andreopoulos B."/>
            <person name="Baker S."/>
            <person name="Barry K."/>
            <person name="Bills G."/>
            <person name="Bluhm B."/>
            <person name="Cannon C."/>
            <person name="Castanera R."/>
            <person name="Culley D."/>
            <person name="Daum C."/>
            <person name="Ezra D."/>
            <person name="Gonzalez J."/>
            <person name="Henrissat B."/>
            <person name="Kuo A."/>
            <person name="Liang C."/>
            <person name="Lipzen A."/>
            <person name="Lutzoni F."/>
            <person name="Magnuson J."/>
            <person name="Mondo S."/>
            <person name="Nolan M."/>
            <person name="Ohm R."/>
            <person name="Pangilinan J."/>
            <person name="Park H.-J."/>
            <person name="Ramirez L."/>
            <person name="Alfaro M."/>
            <person name="Sun H."/>
            <person name="Tritt A."/>
            <person name="Yoshinaga Y."/>
            <person name="Zwiers L.-H."/>
            <person name="Turgeon B."/>
            <person name="Goodwin S."/>
            <person name="Spatafora J."/>
            <person name="Crous P."/>
            <person name="Grigoriev I."/>
        </authorList>
    </citation>
    <scope>NUCLEOTIDE SEQUENCE</scope>
    <source>
        <strain evidence="2">ATCC 36951</strain>
    </source>
</reference>
<dbReference type="RefSeq" id="XP_033671709.1">
    <property type="nucleotide sequence ID" value="XM_033811709.1"/>
</dbReference>
<protein>
    <submittedName>
        <fullName evidence="2">Uncharacterized protein</fullName>
    </submittedName>
</protein>
<dbReference type="EMBL" id="ML993584">
    <property type="protein sequence ID" value="KAF2170820.1"/>
    <property type="molecule type" value="Genomic_DNA"/>
</dbReference>
<organism evidence="2 3">
    <name type="scientific">Zasmidium cellare ATCC 36951</name>
    <dbReference type="NCBI Taxonomy" id="1080233"/>
    <lineage>
        <taxon>Eukaryota</taxon>
        <taxon>Fungi</taxon>
        <taxon>Dikarya</taxon>
        <taxon>Ascomycota</taxon>
        <taxon>Pezizomycotina</taxon>
        <taxon>Dothideomycetes</taxon>
        <taxon>Dothideomycetidae</taxon>
        <taxon>Mycosphaerellales</taxon>
        <taxon>Mycosphaerellaceae</taxon>
        <taxon>Zasmidium</taxon>
    </lineage>
</organism>
<dbReference type="Proteomes" id="UP000799537">
    <property type="component" value="Unassembled WGS sequence"/>
</dbReference>